<gene>
    <name evidence="1" type="ORF">J2S34_002953</name>
</gene>
<evidence type="ECO:0000313" key="1">
    <source>
        <dbReference type="EMBL" id="MCP2000505.1"/>
    </source>
</evidence>
<name>A0ACC6ANF4_NITWI</name>
<comment type="caution">
    <text evidence="1">The sequence shown here is derived from an EMBL/GenBank/DDBJ whole genome shotgun (WGS) entry which is preliminary data.</text>
</comment>
<proteinExistence type="predicted"/>
<reference evidence="1" key="1">
    <citation type="submission" date="2022-03" db="EMBL/GenBank/DDBJ databases">
        <title>Interactions between chemoautotrophic and heterotrophic bacteria.</title>
        <authorList>
            <person name="Santoro A."/>
        </authorList>
    </citation>
    <scope>NUCLEOTIDE SEQUENCE</scope>
    <source>
        <strain evidence="1">Nb-106</strain>
    </source>
</reference>
<keyword evidence="2" id="KW-1185">Reference proteome</keyword>
<dbReference type="EMBL" id="JALJZS010000002">
    <property type="protein sequence ID" value="MCP2000505.1"/>
    <property type="molecule type" value="Genomic_DNA"/>
</dbReference>
<protein>
    <submittedName>
        <fullName evidence="1">Uncharacterized protein</fullName>
    </submittedName>
</protein>
<dbReference type="Proteomes" id="UP001205486">
    <property type="component" value="Unassembled WGS sequence"/>
</dbReference>
<organism evidence="1 2">
    <name type="scientific">Nitrobacter winogradskyi</name>
    <name type="common">Nitrobacter agilis</name>
    <dbReference type="NCBI Taxonomy" id="913"/>
    <lineage>
        <taxon>Bacteria</taxon>
        <taxon>Pseudomonadati</taxon>
        <taxon>Pseudomonadota</taxon>
        <taxon>Alphaproteobacteria</taxon>
        <taxon>Hyphomicrobiales</taxon>
        <taxon>Nitrobacteraceae</taxon>
        <taxon>Nitrobacter</taxon>
    </lineage>
</organism>
<accession>A0ACC6ANF4</accession>
<sequence length="289" mass="30670">MSLCRTLLFRWILCSVLRPAGLSIAMLAGMLTAQAQAQGKLEARYDVTLAGILVGTGAWAVDILDNQYSAAASGGATGLLKALAHGTGTGSSQGRIVNGALSPASYTATISSSRKSETIRMSLAGGNVKGFVIEPSPPVDPKRIPVNDAHKRGVSDPMSATLLLVPGAADLLGRDACHSSTGIFDGRMRYDLRLEFKRMDTVKSEKGYQGPVVVCAIYFSPIAGYVPDRYAIKYLAAQRDMEVWLAPIAGTRVLVPYRVTIPTPLGTGKLEATEFNTTAMPAQPPVKTR</sequence>
<evidence type="ECO:0000313" key="2">
    <source>
        <dbReference type="Proteomes" id="UP001205486"/>
    </source>
</evidence>